<proteinExistence type="inferred from homology"/>
<dbReference type="InterPro" id="IPR014718">
    <property type="entry name" value="GH-type_carb-bd"/>
</dbReference>
<evidence type="ECO:0000313" key="8">
    <source>
        <dbReference type="EMBL" id="KLO20038.1"/>
    </source>
</evidence>
<dbReference type="EC" id="5.1.3.15" evidence="3 5"/>
<dbReference type="CDD" id="cd09020">
    <property type="entry name" value="D-hex-6-P-epi_like"/>
    <property type="match status" value="1"/>
</dbReference>
<name>A0A0H2SE98_9AGAM</name>
<feature type="active site" evidence="6">
    <location>
        <position position="161"/>
    </location>
</feature>
<gene>
    <name evidence="8" type="ORF">SCHPADRAFT_898100</name>
</gene>
<dbReference type="Pfam" id="PF01263">
    <property type="entry name" value="Aldose_epim"/>
    <property type="match status" value="1"/>
</dbReference>
<dbReference type="GO" id="GO:0005737">
    <property type="term" value="C:cytoplasm"/>
    <property type="evidence" value="ECO:0007669"/>
    <property type="project" value="TreeGrafter"/>
</dbReference>
<feature type="active site" evidence="6">
    <location>
        <position position="263"/>
    </location>
</feature>
<evidence type="ECO:0000313" key="9">
    <source>
        <dbReference type="Proteomes" id="UP000053477"/>
    </source>
</evidence>
<dbReference type="AlphaFoldDB" id="A0A0H2SE98"/>
<dbReference type="PANTHER" id="PTHR11122:SF13">
    <property type="entry name" value="GLUCOSE-6-PHOSPHATE 1-EPIMERASE"/>
    <property type="match status" value="1"/>
</dbReference>
<dbReference type="Gene3D" id="2.70.98.10">
    <property type="match status" value="1"/>
</dbReference>
<comment type="function">
    <text evidence="5">Catalyzes the interconversion between the alpha and beta anomers from at least three hexose 6-phosphate sugars (Glc6P, Gal6P, and Man6P).</text>
</comment>
<dbReference type="InterPro" id="IPR025532">
    <property type="entry name" value="G6P_1-epimerase"/>
</dbReference>
<feature type="binding site" evidence="7">
    <location>
        <position position="86"/>
    </location>
    <ligand>
        <name>substrate</name>
    </ligand>
</feature>
<dbReference type="PIRSF" id="PIRSF016020">
    <property type="entry name" value="PHexose_mutarotase"/>
    <property type="match status" value="1"/>
</dbReference>
<protein>
    <recommendedName>
        <fullName evidence="3 5">Glucose-6-phosphate 1-epimerase</fullName>
        <ecNumber evidence="3 5">5.1.3.15</ecNumber>
    </recommendedName>
</protein>
<dbReference type="InterPro" id="IPR011013">
    <property type="entry name" value="Gal_mutarotase_sf_dom"/>
</dbReference>
<evidence type="ECO:0000256" key="7">
    <source>
        <dbReference type="PIRSR" id="PIRSR016020-2"/>
    </source>
</evidence>
<dbReference type="OrthoDB" id="1659429at2759"/>
<dbReference type="Proteomes" id="UP000053477">
    <property type="component" value="Unassembled WGS sequence"/>
</dbReference>
<dbReference type="STRING" id="27342.A0A0H2SE98"/>
<organism evidence="8 9">
    <name type="scientific">Schizopora paradoxa</name>
    <dbReference type="NCBI Taxonomy" id="27342"/>
    <lineage>
        <taxon>Eukaryota</taxon>
        <taxon>Fungi</taxon>
        <taxon>Dikarya</taxon>
        <taxon>Basidiomycota</taxon>
        <taxon>Agaricomycotina</taxon>
        <taxon>Agaricomycetes</taxon>
        <taxon>Hymenochaetales</taxon>
        <taxon>Schizoporaceae</taxon>
        <taxon>Schizopora</taxon>
    </lineage>
</organism>
<dbReference type="SUPFAM" id="SSF74650">
    <property type="entry name" value="Galactose mutarotase-like"/>
    <property type="match status" value="1"/>
</dbReference>
<evidence type="ECO:0000256" key="1">
    <source>
        <dbReference type="ARBA" id="ARBA00001096"/>
    </source>
</evidence>
<keyword evidence="4 5" id="KW-0413">Isomerase</keyword>
<reference evidence="8 9" key="1">
    <citation type="submission" date="2015-04" db="EMBL/GenBank/DDBJ databases">
        <title>Complete genome sequence of Schizopora paradoxa KUC8140, a cosmopolitan wood degrader in East Asia.</title>
        <authorList>
            <consortium name="DOE Joint Genome Institute"/>
            <person name="Min B."/>
            <person name="Park H."/>
            <person name="Jang Y."/>
            <person name="Kim J.-J."/>
            <person name="Kim K.H."/>
            <person name="Pangilinan J."/>
            <person name="Lipzen A."/>
            <person name="Riley R."/>
            <person name="Grigoriev I.V."/>
            <person name="Spatafora J.W."/>
            <person name="Choi I.-G."/>
        </authorList>
    </citation>
    <scope>NUCLEOTIDE SEQUENCE [LARGE SCALE GENOMIC DNA]</scope>
    <source>
        <strain evidence="8 9">KUC8140</strain>
    </source>
</reference>
<dbReference type="GO" id="GO:0005975">
    <property type="term" value="P:carbohydrate metabolic process"/>
    <property type="evidence" value="ECO:0007669"/>
    <property type="project" value="InterPro"/>
</dbReference>
<sequence>MPVETLTQNKGIRLTHPKGASAEVLFYGATVISWKSKVDGDSEPVERLFVTSKAFLDGSKAVRGGIPVVFPFFGAPTRPEHSKLPQHGYARTATWTWDGQTVMDNDAGVSVKLTYKPDASLTEDDVELAYVMTLAEHQLSTNLHVKNASSTKPLAFQALLHTYIRAPSKSIHISGLSQLNYIDKTQSGAPRILEQRATVDVLKFTDFVYEDGPQEYKITWPDGGMNIKAIGFKDVVVWNPNAEASAKLSDMEEGGWEKFVCVEPGYVKEFFDLVPGQTWIGGQTLTPFKASNSQL</sequence>
<evidence type="ECO:0000256" key="3">
    <source>
        <dbReference type="ARBA" id="ARBA00012083"/>
    </source>
</evidence>
<feature type="binding site" evidence="7">
    <location>
        <position position="63"/>
    </location>
    <ligand>
        <name>substrate</name>
    </ligand>
</feature>
<dbReference type="InParanoid" id="A0A0H2SE98"/>
<comment type="catalytic activity">
    <reaction evidence="1">
        <text>alpha-D-glucose 6-phosphate = beta-D-glucose 6-phosphate</text>
        <dbReference type="Rhea" id="RHEA:16249"/>
        <dbReference type="ChEBI" id="CHEBI:58225"/>
        <dbReference type="ChEBI" id="CHEBI:58247"/>
        <dbReference type="EC" id="5.1.3.15"/>
    </reaction>
</comment>
<dbReference type="GO" id="GO:0030246">
    <property type="term" value="F:carbohydrate binding"/>
    <property type="evidence" value="ECO:0007669"/>
    <property type="project" value="UniProtKB-UniRule"/>
</dbReference>
<evidence type="ECO:0000256" key="4">
    <source>
        <dbReference type="ARBA" id="ARBA00023235"/>
    </source>
</evidence>
<keyword evidence="9" id="KW-1185">Reference proteome</keyword>
<dbReference type="InterPro" id="IPR008183">
    <property type="entry name" value="Aldose_1/G6P_1-epimerase"/>
</dbReference>
<dbReference type="EMBL" id="KQ085883">
    <property type="protein sequence ID" value="KLO20038.1"/>
    <property type="molecule type" value="Genomic_DNA"/>
</dbReference>
<dbReference type="GO" id="GO:0047938">
    <property type="term" value="F:glucose-6-phosphate 1-epimerase activity"/>
    <property type="evidence" value="ECO:0007669"/>
    <property type="project" value="UniProtKB-UniRule"/>
</dbReference>
<feature type="binding site" evidence="7">
    <location>
        <position position="91"/>
    </location>
    <ligand>
        <name>substrate</name>
    </ligand>
</feature>
<comment type="similarity">
    <text evidence="2 5">Belongs to the glucose-6-phosphate 1-epimerase family.</text>
</comment>
<evidence type="ECO:0000256" key="2">
    <source>
        <dbReference type="ARBA" id="ARBA00005866"/>
    </source>
</evidence>
<evidence type="ECO:0000256" key="6">
    <source>
        <dbReference type="PIRSR" id="PIRSR016020-1"/>
    </source>
</evidence>
<evidence type="ECO:0000256" key="5">
    <source>
        <dbReference type="PIRNR" id="PIRNR016020"/>
    </source>
</evidence>
<dbReference type="PANTHER" id="PTHR11122">
    <property type="entry name" value="APOSPORY-ASSOCIATED PROTEIN C-RELATED"/>
    <property type="match status" value="1"/>
</dbReference>
<accession>A0A0H2SE98</accession>